<evidence type="ECO:0000313" key="1">
    <source>
        <dbReference type="EMBL" id="TDZ80136.1"/>
    </source>
</evidence>
<dbReference type="Proteomes" id="UP000295117">
    <property type="component" value="Unassembled WGS sequence"/>
</dbReference>
<comment type="caution">
    <text evidence="1">The sequence shown here is derived from an EMBL/GenBank/DDBJ whole genome shotgun (WGS) entry which is preliminary data.</text>
</comment>
<organism evidence="1 2">
    <name type="scientific">Mycobacteroides salmoniphilum</name>
    <dbReference type="NCBI Taxonomy" id="404941"/>
    <lineage>
        <taxon>Bacteria</taxon>
        <taxon>Bacillati</taxon>
        <taxon>Actinomycetota</taxon>
        <taxon>Actinomycetes</taxon>
        <taxon>Mycobacteriales</taxon>
        <taxon>Mycobacteriaceae</taxon>
        <taxon>Mycobacteroides</taxon>
    </lineage>
</organism>
<dbReference type="RefSeq" id="WP_134072696.1">
    <property type="nucleotide sequence ID" value="NZ_PECH01000008.1"/>
</dbReference>
<sequence length="574" mass="62496">MGLRDFFNKLATPTRPGGQQDKPALVPSAGAGTADIEVSGESYRFESFTRIFVSAGRTLGGVLMRTAVLVPEPENRYDRYAVGVYIDGLQVGWVPAEEAPRMQGVANAFARAGRQLTVLARVWACSEAGDWSARVTLSFSGQSEHEWSYVDHGAWPGNRSPDGTQRLTRTGQGLRIDEAQAAGLIGGQDFESLRPQIAQARADSDLDTAMRLLKECIGAAERRAAIQGCRPTVWPTEQATIVLRKQKDHFGEILLLERYLAADPSGDGTQKLRERLDKARSLAGQLPGTASAATQPATGSGLVASGRLDLDRGAPMTVLVLDAAAEVSYEKEHKEAIAAAFHASGAVLGAALETTAVLRETAQPGKRFSPVAVYVNGHLIGFVGALYADTVREALRRPHLADKIVQVRCRIYARENPWTARATLGPYESVVTHLEDAQSAAEGRVQEAMLAELRLQRQNAGGEEARIQAERMVRSRDFVEWVETIKQLRREGNNDEAFVLLSECIDAAERDAKAHGYQPPYWYTEQVAIILRKRGDLAGEVAALERFLAASPPGQPQPDMAERLIKARAKIAQP</sequence>
<name>A0A4R8S003_9MYCO</name>
<reference evidence="1 2" key="1">
    <citation type="journal article" date="2019" name="Sci. Rep.">
        <title>Extended insight into the Mycobacterium chelonae-abscessus complex through whole genome sequencing of Mycobacterium salmoniphilum outbreak and Mycobacterium salmoniphilum-like strains.</title>
        <authorList>
            <person name="Behra P.R.K."/>
            <person name="Das S."/>
            <person name="Pettersson B.M.F."/>
            <person name="Shirreff L."/>
            <person name="DuCote T."/>
            <person name="Jacobsson K.G."/>
            <person name="Ennis D.G."/>
            <person name="Kirsebom L.A."/>
        </authorList>
    </citation>
    <scope>NUCLEOTIDE SEQUENCE [LARGE SCALE GENOMIC DNA]</scope>
    <source>
        <strain evidence="1 2">DE 4585</strain>
    </source>
</reference>
<protein>
    <recommendedName>
        <fullName evidence="3">HIRAN domain-containing protein</fullName>
    </recommendedName>
</protein>
<evidence type="ECO:0000313" key="2">
    <source>
        <dbReference type="Proteomes" id="UP000295117"/>
    </source>
</evidence>
<dbReference type="Gene3D" id="3.30.70.2330">
    <property type="match status" value="1"/>
</dbReference>
<dbReference type="AlphaFoldDB" id="A0A4R8S003"/>
<proteinExistence type="predicted"/>
<evidence type="ECO:0008006" key="3">
    <source>
        <dbReference type="Google" id="ProtNLM"/>
    </source>
</evidence>
<accession>A0A4R8S003</accession>
<gene>
    <name evidence="1" type="ORF">DE4585_03887</name>
</gene>
<dbReference type="EMBL" id="PECH01000008">
    <property type="protein sequence ID" value="TDZ80136.1"/>
    <property type="molecule type" value="Genomic_DNA"/>
</dbReference>